<feature type="compositionally biased region" description="Basic and acidic residues" evidence="1">
    <location>
        <begin position="283"/>
        <end position="294"/>
    </location>
</feature>
<gene>
    <name evidence="3" type="ORF">MONBRDRAFT_28426</name>
</gene>
<dbReference type="InterPro" id="IPR025852">
    <property type="entry name" value="SM_dom_ATX"/>
</dbReference>
<keyword evidence="4" id="KW-1185">Reference proteome</keyword>
<organism evidence="3 4">
    <name type="scientific">Monosiga brevicollis</name>
    <name type="common">Choanoflagellate</name>
    <dbReference type="NCBI Taxonomy" id="81824"/>
    <lineage>
        <taxon>Eukaryota</taxon>
        <taxon>Choanoflagellata</taxon>
        <taxon>Craspedida</taxon>
        <taxon>Salpingoecidae</taxon>
        <taxon>Monosiga</taxon>
    </lineage>
</organism>
<dbReference type="KEGG" id="mbr:MONBRDRAFT_28426"/>
<dbReference type="InterPro" id="IPR045117">
    <property type="entry name" value="ATXN2-like"/>
</dbReference>
<dbReference type="GO" id="GO:0010494">
    <property type="term" value="C:cytoplasmic stress granule"/>
    <property type="evidence" value="ECO:0000318"/>
    <property type="project" value="GO_Central"/>
</dbReference>
<proteinExistence type="predicted"/>
<dbReference type="EMBL" id="CH991567">
    <property type="protein sequence ID" value="EDQ86209.1"/>
    <property type="molecule type" value="Genomic_DNA"/>
</dbReference>
<dbReference type="eggNOG" id="KOG2375">
    <property type="taxonomic scope" value="Eukaryota"/>
</dbReference>
<dbReference type="Proteomes" id="UP000001357">
    <property type="component" value="Unassembled WGS sequence"/>
</dbReference>
<dbReference type="Pfam" id="PF06741">
    <property type="entry name" value="LsmAD"/>
    <property type="match status" value="1"/>
</dbReference>
<evidence type="ECO:0000313" key="4">
    <source>
        <dbReference type="Proteomes" id="UP000001357"/>
    </source>
</evidence>
<feature type="compositionally biased region" description="Polar residues" evidence="1">
    <location>
        <begin position="235"/>
        <end position="246"/>
    </location>
</feature>
<dbReference type="PANTHER" id="PTHR12854:SF7">
    <property type="entry name" value="ATAXIN-2 HOMOLOG"/>
    <property type="match status" value="1"/>
</dbReference>
<protein>
    <recommendedName>
        <fullName evidence="2">LsmAD domain-containing protein</fullName>
    </recommendedName>
</protein>
<evidence type="ECO:0000259" key="2">
    <source>
        <dbReference type="SMART" id="SM01272"/>
    </source>
</evidence>
<feature type="domain" description="LsmAD" evidence="2">
    <location>
        <begin position="169"/>
        <end position="234"/>
    </location>
</feature>
<reference evidence="3 4" key="1">
    <citation type="journal article" date="2008" name="Nature">
        <title>The genome of the choanoflagellate Monosiga brevicollis and the origin of metazoans.</title>
        <authorList>
            <consortium name="JGI Sequencing"/>
            <person name="King N."/>
            <person name="Westbrook M.J."/>
            <person name="Young S.L."/>
            <person name="Kuo A."/>
            <person name="Abedin M."/>
            <person name="Chapman J."/>
            <person name="Fairclough S."/>
            <person name="Hellsten U."/>
            <person name="Isogai Y."/>
            <person name="Letunic I."/>
            <person name="Marr M."/>
            <person name="Pincus D."/>
            <person name="Putnam N."/>
            <person name="Rokas A."/>
            <person name="Wright K.J."/>
            <person name="Zuzow R."/>
            <person name="Dirks W."/>
            <person name="Good M."/>
            <person name="Goodstein D."/>
            <person name="Lemons D."/>
            <person name="Li W."/>
            <person name="Lyons J.B."/>
            <person name="Morris A."/>
            <person name="Nichols S."/>
            <person name="Richter D.J."/>
            <person name="Salamov A."/>
            <person name="Bork P."/>
            <person name="Lim W.A."/>
            <person name="Manning G."/>
            <person name="Miller W.T."/>
            <person name="McGinnis W."/>
            <person name="Shapiro H."/>
            <person name="Tjian R."/>
            <person name="Grigoriev I.V."/>
            <person name="Rokhsar D."/>
        </authorList>
    </citation>
    <scope>NUCLEOTIDE SEQUENCE [LARGE SCALE GENOMIC DNA]</scope>
    <source>
        <strain evidence="4">MX1 / ATCC 50154</strain>
    </source>
</reference>
<dbReference type="RefSeq" id="XP_001748879.1">
    <property type="nucleotide sequence ID" value="XM_001748827.1"/>
</dbReference>
<dbReference type="STRING" id="81824.A9V850"/>
<dbReference type="GeneID" id="5894168"/>
<dbReference type="InParanoid" id="A9V850"/>
<dbReference type="GO" id="GO:0034063">
    <property type="term" value="P:stress granule assembly"/>
    <property type="evidence" value="ECO:0000318"/>
    <property type="project" value="GO_Central"/>
</dbReference>
<dbReference type="PANTHER" id="PTHR12854">
    <property type="entry name" value="ATAXIN 2-RELATED"/>
    <property type="match status" value="1"/>
</dbReference>
<feature type="compositionally biased region" description="Basic and acidic residues" evidence="1">
    <location>
        <begin position="255"/>
        <end position="265"/>
    </location>
</feature>
<feature type="compositionally biased region" description="Basic and acidic residues" evidence="1">
    <location>
        <begin position="344"/>
        <end position="373"/>
    </location>
</feature>
<accession>A9V850</accession>
<feature type="region of interest" description="Disordered" evidence="1">
    <location>
        <begin position="135"/>
        <end position="156"/>
    </location>
</feature>
<dbReference type="InterPro" id="IPR009604">
    <property type="entry name" value="LsmAD_domain"/>
</dbReference>
<dbReference type="GO" id="GO:0003729">
    <property type="term" value="F:mRNA binding"/>
    <property type="evidence" value="ECO:0000318"/>
    <property type="project" value="GO_Central"/>
</dbReference>
<dbReference type="OMA" id="YNETDYS"/>
<feature type="compositionally biased region" description="Low complexity" evidence="1">
    <location>
        <begin position="270"/>
        <end position="282"/>
    </location>
</feature>
<evidence type="ECO:0000313" key="3">
    <source>
        <dbReference type="EMBL" id="EDQ86209.1"/>
    </source>
</evidence>
<feature type="compositionally biased region" description="Low complexity" evidence="1">
    <location>
        <begin position="322"/>
        <end position="343"/>
    </location>
</feature>
<evidence type="ECO:0000256" key="1">
    <source>
        <dbReference type="SAM" id="MobiDB-lite"/>
    </source>
</evidence>
<dbReference type="Pfam" id="PF14438">
    <property type="entry name" value="SM-ATX"/>
    <property type="match status" value="1"/>
</dbReference>
<feature type="region of interest" description="Disordered" evidence="1">
    <location>
        <begin position="201"/>
        <end position="396"/>
    </location>
</feature>
<dbReference type="SMART" id="SM01272">
    <property type="entry name" value="LsmAD"/>
    <property type="match status" value="1"/>
</dbReference>
<name>A9V850_MONBE</name>
<dbReference type="AlphaFoldDB" id="A9V850"/>
<feature type="compositionally biased region" description="Basic and acidic residues" evidence="1">
    <location>
        <begin position="382"/>
        <end position="392"/>
    </location>
</feature>
<sequence>MDDLLKFAACTMVGLPIQVQTKSGLVYQGVLNAINVADDFGVSLCHACVKPTSNAKAPFADPPTVLKPSDDIEVIVIQGKDIAQIFAVGANLDARGLAAETPAGSGSGAHLDAFTDVGISKNRGGGERELERFAFNDDEDADLGGLEDDDDDTSGYSFKQMADAYQAQTGETLSYNETDYSTVVDTSGPDFERRRRAAEKLAKDIDRGKKNQHTATRHAPADDEESLHSAVVRNPSATSNTTSTKPSGAGASRKATAERSDDNNWRRSPATAAAAVSKGSKAAGRETEELKKLIDFSNGFQISSGSSASSKRADVPKAEATQPKSKPQAKPKSSGAKSSGAKSTDSKPADSKPADSKPADSKPADPKPADSKPADSAAAEATPKEPAAETKKKMTLNVDADPFVPTNFVKPSPVMTNLPPQPVHQHMMPGHQHMYQYPQMPPMQPHQGFAPGPHNVMYQPQPPFMMPQYQHAMPGHMSYGNVPYSYHHHHHHPN</sequence>
<feature type="compositionally biased region" description="Acidic residues" evidence="1">
    <location>
        <begin position="136"/>
        <end position="153"/>
    </location>
</feature>